<dbReference type="SUPFAM" id="SSF49599">
    <property type="entry name" value="TRAF domain-like"/>
    <property type="match status" value="1"/>
</dbReference>
<sequence length="407" mass="44931">MTIGLDVRASTGVVVSDSILQASITSVHHVLKIQGYSSVMNSFPIGKALRSESFRGGGRTSWHIDFYPNGESRESGGFVSIHAVLDAAYLAVKADIGFDMLDSTGELLPRYAKASSDVCNFRLVGAYRGYDKFIAREELKLLDCFSVRCNITVMEFFAGGATPCPRPLRPVVPPPDWRRELLQSEQGADVRFLVGGETFAAHRCVLAARSPVFKAELFGVMKESSAAGIRIHGMRPEVFRNLLQFVYTEELPPVTEEEEDESAMAQHLLEAADRYGMERLKLLCEDRLCKHINVSTVVTTLVLAEQHGCPGLKEACFWFLLNSSSTTLEAVMATDDFDNILSNSCPNLLKELMSRLASSASLHDWQIIDRLEEEDDLTLCTTEGGELPEPAHGVLPLGARAPKRMRL</sequence>
<gene>
    <name evidence="5" type="primary">LOC123106527</name>
</gene>
<dbReference type="Gene3D" id="2.60.210.10">
    <property type="entry name" value="Apoptosis, Tumor Necrosis Factor Receptor Associated Protein 2, Chain A"/>
    <property type="match status" value="1"/>
</dbReference>
<reference evidence="5" key="2">
    <citation type="submission" date="2018-10" db="UniProtKB">
        <authorList>
            <consortium name="EnsemblPlants"/>
        </authorList>
    </citation>
    <scope>IDENTIFICATION</scope>
</reference>
<feature type="domain" description="MATH" evidence="4">
    <location>
        <begin position="26"/>
        <end position="157"/>
    </location>
</feature>
<dbReference type="Gramene" id="TraesWEE_scaffold_240814_01G000100.1">
    <property type="protein sequence ID" value="TraesWEE_scaffold_240814_01G000100.1"/>
    <property type="gene ID" value="TraesWEE_scaffold_240814_01G000100"/>
</dbReference>
<evidence type="ECO:0000313" key="6">
    <source>
        <dbReference type="Proteomes" id="UP000019116"/>
    </source>
</evidence>
<dbReference type="Gramene" id="TraesCS5A03G0121200.1">
    <property type="protein sequence ID" value="TraesCS5A03G0121200.1.CDS1"/>
    <property type="gene ID" value="TraesCS5A03G0121200"/>
</dbReference>
<dbReference type="Gramene" id="TraesARI5A03G02623470.1">
    <property type="protein sequence ID" value="TraesARI5A03G02623470.1.CDS1"/>
    <property type="gene ID" value="TraesARI5A03G02623470"/>
</dbReference>
<dbReference type="SUPFAM" id="SSF54695">
    <property type="entry name" value="POZ domain"/>
    <property type="match status" value="1"/>
</dbReference>
<dbReference type="Gramene" id="TraesPARA_EIv1.0_1615200.1">
    <property type="protein sequence ID" value="TraesPARA_EIv1.0_1615200.1.CDS1"/>
    <property type="gene ID" value="TraesPARA_EIv1.0_1615200"/>
</dbReference>
<evidence type="ECO:0000259" key="4">
    <source>
        <dbReference type="PROSITE" id="PS50144"/>
    </source>
</evidence>
<dbReference type="Gramene" id="TraesSYM5A03G02610690.1">
    <property type="protein sequence ID" value="TraesSYM5A03G02610690.1.CDS1"/>
    <property type="gene ID" value="TraesSYM5A03G02610690"/>
</dbReference>
<dbReference type="Gramene" id="TraesRN5A0100123400.1">
    <property type="protein sequence ID" value="TraesRN5A0100123400.1"/>
    <property type="gene ID" value="TraesRN5A0100123400"/>
</dbReference>
<dbReference type="InterPro" id="IPR056423">
    <property type="entry name" value="BACK_BPM_SPOP"/>
</dbReference>
<accession>A0A3B6KDB9</accession>
<feature type="domain" description="BTB" evidence="3">
    <location>
        <begin position="188"/>
        <end position="255"/>
    </location>
</feature>
<dbReference type="Gramene" id="TraesCAD_scaffold_105428_01G000200.1">
    <property type="protein sequence ID" value="TraesCAD_scaffold_105428_01G000200.1"/>
    <property type="gene ID" value="TraesCAD_scaffold_105428_01G000200"/>
</dbReference>
<dbReference type="Gramene" id="TraesROB_scaffold_007231_01G000100.1">
    <property type="protein sequence ID" value="TraesROB_scaffold_007231_01G000100.1"/>
    <property type="gene ID" value="TraesROB_scaffold_007231_01G000100"/>
</dbReference>
<protein>
    <recommendedName>
        <fullName evidence="7">BTB domain-containing protein</fullName>
    </recommendedName>
</protein>
<dbReference type="Gramene" id="TraesNOR5A03G02602170.1">
    <property type="protein sequence ID" value="TraesNOR5A03G02602170.1.CDS1"/>
    <property type="gene ID" value="TraesNOR5A03G02602170"/>
</dbReference>
<dbReference type="OrthoDB" id="651791at2759"/>
<dbReference type="PANTHER" id="PTHR26379:SF396">
    <property type="entry name" value="BTB_POZ DOMAIN CONTAINING PROTEIN"/>
    <property type="match status" value="1"/>
</dbReference>
<evidence type="ECO:0000256" key="1">
    <source>
        <dbReference type="ARBA" id="ARBA00004906"/>
    </source>
</evidence>
<dbReference type="Gramene" id="TraesLDM5A03G02585930.1">
    <property type="protein sequence ID" value="TraesLDM5A03G02585930.1.CDS1"/>
    <property type="gene ID" value="TraesLDM5A03G02585930"/>
</dbReference>
<dbReference type="Gramene" id="TraesJAG5A03G02584070.1">
    <property type="protein sequence ID" value="TraesJAG5A03G02584070.1.CDS1"/>
    <property type="gene ID" value="TraesJAG5A03G02584070"/>
</dbReference>
<dbReference type="Gramene" id="TraesSTA5A03G02573850.1">
    <property type="protein sequence ID" value="TraesSTA5A03G02573850.1.CDS1"/>
    <property type="gene ID" value="TraesSTA5A03G02573850"/>
</dbReference>
<dbReference type="Pfam" id="PF24570">
    <property type="entry name" value="BACK_BPM_SPOP"/>
    <property type="match status" value="1"/>
</dbReference>
<dbReference type="GeneID" id="123106527"/>
<organism evidence="5">
    <name type="scientific">Triticum aestivum</name>
    <name type="common">Wheat</name>
    <dbReference type="NCBI Taxonomy" id="4565"/>
    <lineage>
        <taxon>Eukaryota</taxon>
        <taxon>Viridiplantae</taxon>
        <taxon>Streptophyta</taxon>
        <taxon>Embryophyta</taxon>
        <taxon>Tracheophyta</taxon>
        <taxon>Spermatophyta</taxon>
        <taxon>Magnoliopsida</taxon>
        <taxon>Liliopsida</taxon>
        <taxon>Poales</taxon>
        <taxon>Poaceae</taxon>
        <taxon>BOP clade</taxon>
        <taxon>Pooideae</taxon>
        <taxon>Triticodae</taxon>
        <taxon>Triticeae</taxon>
        <taxon>Triticinae</taxon>
        <taxon>Triticum</taxon>
    </lineage>
</organism>
<dbReference type="InterPro" id="IPR011333">
    <property type="entry name" value="SKP1/BTB/POZ_sf"/>
</dbReference>
<dbReference type="Gramene" id="TraesKAR5A01G0030560.1">
    <property type="protein sequence ID" value="cds.TraesKAR5A01G0030560.1"/>
    <property type="gene ID" value="TraesKAR5A01G0030560"/>
</dbReference>
<dbReference type="Pfam" id="PF22486">
    <property type="entry name" value="MATH_2"/>
    <property type="match status" value="1"/>
</dbReference>
<evidence type="ECO:0000259" key="3">
    <source>
        <dbReference type="PROSITE" id="PS50097"/>
    </source>
</evidence>
<dbReference type="GO" id="GO:0016567">
    <property type="term" value="P:protein ubiquitination"/>
    <property type="evidence" value="ECO:0007669"/>
    <property type="project" value="InterPro"/>
</dbReference>
<dbReference type="InterPro" id="IPR000210">
    <property type="entry name" value="BTB/POZ_dom"/>
</dbReference>
<dbReference type="Gramene" id="TraesLAC5A03G02536780.1">
    <property type="protein sequence ID" value="TraesLAC5A03G02536780.1.CDS1"/>
    <property type="gene ID" value="TraesLAC5A03G02536780"/>
</dbReference>
<dbReference type="PROSITE" id="PS50144">
    <property type="entry name" value="MATH"/>
    <property type="match status" value="1"/>
</dbReference>
<dbReference type="Gramene" id="TraesCLE_scaffold_058664_01G000100.1">
    <property type="protein sequence ID" value="TraesCLE_scaffold_058664_01G000100.1"/>
    <property type="gene ID" value="TraesCLE_scaffold_058664_01G000100"/>
</dbReference>
<name>A0A3B6KDB9_WHEAT</name>
<proteinExistence type="inferred from homology"/>
<dbReference type="InterPro" id="IPR002083">
    <property type="entry name" value="MATH/TRAF_dom"/>
</dbReference>
<keyword evidence="6" id="KW-1185">Reference proteome</keyword>
<dbReference type="Gramene" id="TraesCS5A02G047600.1">
    <property type="protein sequence ID" value="TraesCS5A02G047600.1.cds1"/>
    <property type="gene ID" value="TraesCS5A02G047600"/>
</dbReference>
<dbReference type="Pfam" id="PF00651">
    <property type="entry name" value="BTB"/>
    <property type="match status" value="1"/>
</dbReference>
<evidence type="ECO:0000256" key="2">
    <source>
        <dbReference type="ARBA" id="ARBA00010846"/>
    </source>
</evidence>
<dbReference type="CDD" id="cd18280">
    <property type="entry name" value="BTB_POZ_BPM_plant"/>
    <property type="match status" value="1"/>
</dbReference>
<evidence type="ECO:0000313" key="5">
    <source>
        <dbReference type="EnsemblPlants" id="TraesCS5A02G047600.1.cds1"/>
    </source>
</evidence>
<dbReference type="RefSeq" id="XP_044384603.1">
    <property type="nucleotide sequence ID" value="XM_044528668.1"/>
</dbReference>
<dbReference type="InterPro" id="IPR008974">
    <property type="entry name" value="TRAF-like"/>
</dbReference>
<dbReference type="CDD" id="cd00121">
    <property type="entry name" value="MATH"/>
    <property type="match status" value="1"/>
</dbReference>
<dbReference type="SMART" id="SM00225">
    <property type="entry name" value="BTB"/>
    <property type="match status" value="1"/>
</dbReference>
<dbReference type="SMR" id="A0A3B6KDB9"/>
<comment type="pathway">
    <text evidence="1">Protein modification; protein ubiquitination.</text>
</comment>
<dbReference type="InterPro" id="IPR045005">
    <property type="entry name" value="BPM1-6"/>
</dbReference>
<dbReference type="EnsemblPlants" id="TraesCS5A02G047600.1">
    <property type="protein sequence ID" value="TraesCS5A02G047600.1.cds1"/>
    <property type="gene ID" value="TraesCS5A02G047600"/>
</dbReference>
<dbReference type="Gramene" id="TraesMAC5A03G02581320.1">
    <property type="protein sequence ID" value="TraesMAC5A03G02581320.1.CDS1"/>
    <property type="gene ID" value="TraesMAC5A03G02581320"/>
</dbReference>
<dbReference type="PANTHER" id="PTHR26379">
    <property type="entry name" value="BTB/POZ AND MATH DOMAIN-CONTAINING PROTEIN 1"/>
    <property type="match status" value="1"/>
</dbReference>
<dbReference type="STRING" id="4565.A0A3B6KDB9"/>
<dbReference type="PROSITE" id="PS50097">
    <property type="entry name" value="BTB"/>
    <property type="match status" value="1"/>
</dbReference>
<evidence type="ECO:0008006" key="7">
    <source>
        <dbReference type="Google" id="ProtNLM"/>
    </source>
</evidence>
<dbReference type="Gene3D" id="3.30.710.10">
    <property type="entry name" value="Potassium Channel Kv1.1, Chain A"/>
    <property type="match status" value="1"/>
</dbReference>
<dbReference type="AlphaFoldDB" id="A0A3B6KDB9"/>
<comment type="similarity">
    <text evidence="2">Belongs to the Tdpoz family.</text>
</comment>
<reference evidence="5" key="1">
    <citation type="submission" date="2018-08" db="EMBL/GenBank/DDBJ databases">
        <authorList>
            <person name="Rossello M."/>
        </authorList>
    </citation>
    <scope>NUCLEOTIDE SEQUENCE [LARGE SCALE GENOMIC DNA]</scope>
    <source>
        <strain evidence="5">cv. Chinese Spring</strain>
    </source>
</reference>
<dbReference type="Proteomes" id="UP000019116">
    <property type="component" value="Chromosome 5A"/>
</dbReference>
<dbReference type="OMA" id="NITVMEF"/>
<dbReference type="Gene3D" id="1.25.40.420">
    <property type="match status" value="1"/>
</dbReference>
<dbReference type="Gramene" id="TraesJULUn03G04572110.1">
    <property type="protein sequence ID" value="TraesJULUn03G04572110.1.CDS1"/>
    <property type="gene ID" value="TraesJULUn03G04572110"/>
</dbReference>